<reference evidence="10" key="2">
    <citation type="submission" date="2017-10" db="EMBL/GenBank/DDBJ databases">
        <title>Ladona fulva Genome sequencing and assembly.</title>
        <authorList>
            <person name="Murali S."/>
            <person name="Richards S."/>
            <person name="Bandaranaike D."/>
            <person name="Bellair M."/>
            <person name="Blankenburg K."/>
            <person name="Chao H."/>
            <person name="Dinh H."/>
            <person name="Doddapaneni H."/>
            <person name="Dugan-Rocha S."/>
            <person name="Elkadiri S."/>
            <person name="Gnanaolivu R."/>
            <person name="Hernandez B."/>
            <person name="Skinner E."/>
            <person name="Javaid M."/>
            <person name="Lee S."/>
            <person name="Li M."/>
            <person name="Ming W."/>
            <person name="Munidasa M."/>
            <person name="Muniz J."/>
            <person name="Nguyen L."/>
            <person name="Hughes D."/>
            <person name="Osuji N."/>
            <person name="Pu L.-L."/>
            <person name="Puazo M."/>
            <person name="Qu C."/>
            <person name="Quiroz J."/>
            <person name="Raj R."/>
            <person name="Weissenberger G."/>
            <person name="Xin Y."/>
            <person name="Zou X."/>
            <person name="Han Y."/>
            <person name="Worley K."/>
            <person name="Muzny D."/>
            <person name="Gibbs R."/>
        </authorList>
    </citation>
    <scope>NUCLEOTIDE SEQUENCE</scope>
    <source>
        <strain evidence="10">Sampled in the wild</strain>
    </source>
</reference>
<dbReference type="GO" id="GO:0032580">
    <property type="term" value="C:Golgi cisterna membrane"/>
    <property type="evidence" value="ECO:0007669"/>
    <property type="project" value="UniProtKB-SubCell"/>
</dbReference>
<comment type="subcellular location">
    <subcellularLocation>
        <location evidence="1 9">Golgi apparatus</location>
        <location evidence="1 9">Golgi stack membrane</location>
        <topology evidence="1 9">Single-pass type II membrane protein</topology>
    </subcellularLocation>
</comment>
<evidence type="ECO:0000256" key="3">
    <source>
        <dbReference type="ARBA" id="ARBA00022679"/>
    </source>
</evidence>
<dbReference type="OrthoDB" id="431432at2759"/>
<dbReference type="Pfam" id="PF05679">
    <property type="entry name" value="CHGN"/>
    <property type="match status" value="1"/>
</dbReference>
<keyword evidence="5 9" id="KW-0735">Signal-anchor</keyword>
<evidence type="ECO:0000256" key="6">
    <source>
        <dbReference type="ARBA" id="ARBA00022989"/>
    </source>
</evidence>
<keyword evidence="11" id="KW-1185">Reference proteome</keyword>
<gene>
    <name evidence="10" type="ORF">J437_LFUL010703</name>
</gene>
<keyword evidence="4" id="KW-0812">Transmembrane</keyword>
<evidence type="ECO:0000256" key="8">
    <source>
        <dbReference type="ARBA" id="ARBA00023136"/>
    </source>
</evidence>
<keyword evidence="8" id="KW-0472">Membrane</keyword>
<protein>
    <recommendedName>
        <fullName evidence="9">Hexosyltransferase</fullName>
        <ecNumber evidence="9">2.4.1.-</ecNumber>
    </recommendedName>
</protein>
<dbReference type="Proteomes" id="UP000792457">
    <property type="component" value="Unassembled WGS sequence"/>
</dbReference>
<comment type="caution">
    <text evidence="10">The sequence shown here is derived from an EMBL/GenBank/DDBJ whole genome shotgun (WGS) entry which is preliminary data.</text>
</comment>
<dbReference type="PANTHER" id="PTHR12369:SF45">
    <property type="entry name" value="HEXOSYLTRANSFERASE"/>
    <property type="match status" value="1"/>
</dbReference>
<dbReference type="PANTHER" id="PTHR12369">
    <property type="entry name" value="CHONDROITIN SYNTHASE"/>
    <property type="match status" value="1"/>
</dbReference>
<evidence type="ECO:0000256" key="4">
    <source>
        <dbReference type="ARBA" id="ARBA00022692"/>
    </source>
</evidence>
<comment type="similarity">
    <text evidence="2 9">Belongs to the chondroitin N-acetylgalactosaminyltransferase family.</text>
</comment>
<organism evidence="10 11">
    <name type="scientific">Ladona fulva</name>
    <name type="common">Scarce chaser dragonfly</name>
    <name type="synonym">Libellula fulva</name>
    <dbReference type="NCBI Taxonomy" id="123851"/>
    <lineage>
        <taxon>Eukaryota</taxon>
        <taxon>Metazoa</taxon>
        <taxon>Ecdysozoa</taxon>
        <taxon>Arthropoda</taxon>
        <taxon>Hexapoda</taxon>
        <taxon>Insecta</taxon>
        <taxon>Pterygota</taxon>
        <taxon>Palaeoptera</taxon>
        <taxon>Odonata</taxon>
        <taxon>Epiprocta</taxon>
        <taxon>Anisoptera</taxon>
        <taxon>Libelluloidea</taxon>
        <taxon>Libellulidae</taxon>
        <taxon>Ladona</taxon>
    </lineage>
</organism>
<keyword evidence="6" id="KW-1133">Transmembrane helix</keyword>
<evidence type="ECO:0000256" key="1">
    <source>
        <dbReference type="ARBA" id="ARBA00004447"/>
    </source>
</evidence>
<dbReference type="AlphaFoldDB" id="A0A8K0K9X2"/>
<evidence type="ECO:0000256" key="2">
    <source>
        <dbReference type="ARBA" id="ARBA00009239"/>
    </source>
</evidence>
<evidence type="ECO:0000256" key="5">
    <source>
        <dbReference type="ARBA" id="ARBA00022968"/>
    </source>
</evidence>
<accession>A0A8K0K9X2</accession>
<dbReference type="InterPro" id="IPR008428">
    <property type="entry name" value="Chond_GalNAc"/>
</dbReference>
<evidence type="ECO:0000313" key="11">
    <source>
        <dbReference type="Proteomes" id="UP000792457"/>
    </source>
</evidence>
<evidence type="ECO:0000256" key="9">
    <source>
        <dbReference type="RuleBase" id="RU364016"/>
    </source>
</evidence>
<name>A0A8K0K9X2_LADFU</name>
<keyword evidence="7 9" id="KW-0333">Golgi apparatus</keyword>
<proteinExistence type="inferred from homology"/>
<sequence length="335" mass="37120">MTDLYEPKDKRKRKPLWLHYRIRSESRVRLPFSSATAFNSSGDPGDGPLLETECEAVAADNARRSEAWPGASAWVQAGEYEIIPFAHFSLSRLHPPELGLGRRVVEKPVGFRRKDLLEVALAALRLLNASPTLRRLSLEDFLEGVYRTEPTSGTHYELFFRVSRGLSPPPVARVTLVRPFAPLRPTGAPEVRSQRPLVHVVLPLPYNCPHSVFESFMDKFARIAIRNDRKVTLTVAHFGGGGVGLAAARRVMVRVSKDTRFRGMRLLALNTTTSRTAALHAAVEACCTIQPPNNSPVENSVVQKHSGEIVCSPLTTHLLTRRGSGRFWSVGSGPF</sequence>
<dbReference type="EMBL" id="KZ308529">
    <property type="protein sequence ID" value="KAG8231077.1"/>
    <property type="molecule type" value="Genomic_DNA"/>
</dbReference>
<evidence type="ECO:0000313" key="10">
    <source>
        <dbReference type="EMBL" id="KAG8231077.1"/>
    </source>
</evidence>
<dbReference type="InterPro" id="IPR051227">
    <property type="entry name" value="CS_glycosyltransferase"/>
</dbReference>
<evidence type="ECO:0000256" key="7">
    <source>
        <dbReference type="ARBA" id="ARBA00023034"/>
    </source>
</evidence>
<keyword evidence="3 9" id="KW-0808">Transferase</keyword>
<dbReference type="GO" id="GO:0047238">
    <property type="term" value="F:glucuronosyl-N-acetylgalactosaminyl-proteoglycan 4-beta-N-acetylgalactosaminyltransferase activity"/>
    <property type="evidence" value="ECO:0007669"/>
    <property type="project" value="TreeGrafter"/>
</dbReference>
<dbReference type="EC" id="2.4.1.-" evidence="9"/>
<reference evidence="10" key="1">
    <citation type="submission" date="2013-04" db="EMBL/GenBank/DDBJ databases">
        <authorList>
            <person name="Qu J."/>
            <person name="Murali S.C."/>
            <person name="Bandaranaike D."/>
            <person name="Bellair M."/>
            <person name="Blankenburg K."/>
            <person name="Chao H."/>
            <person name="Dinh H."/>
            <person name="Doddapaneni H."/>
            <person name="Downs B."/>
            <person name="Dugan-Rocha S."/>
            <person name="Elkadiri S."/>
            <person name="Gnanaolivu R.D."/>
            <person name="Hernandez B."/>
            <person name="Javaid M."/>
            <person name="Jayaseelan J.C."/>
            <person name="Lee S."/>
            <person name="Li M."/>
            <person name="Ming W."/>
            <person name="Munidasa M."/>
            <person name="Muniz J."/>
            <person name="Nguyen L."/>
            <person name="Ongeri F."/>
            <person name="Osuji N."/>
            <person name="Pu L.-L."/>
            <person name="Puazo M."/>
            <person name="Qu C."/>
            <person name="Quiroz J."/>
            <person name="Raj R."/>
            <person name="Weissenberger G."/>
            <person name="Xin Y."/>
            <person name="Zou X."/>
            <person name="Han Y."/>
            <person name="Richards S."/>
            <person name="Worley K."/>
            <person name="Muzny D."/>
            <person name="Gibbs R."/>
        </authorList>
    </citation>
    <scope>NUCLEOTIDE SEQUENCE</scope>
    <source>
        <strain evidence="10">Sampled in the wild</strain>
    </source>
</reference>